<gene>
    <name evidence="1" type="ORF">NJ959_15075</name>
</gene>
<dbReference type="EMBL" id="JAMZMM010000140">
    <property type="protein sequence ID" value="MCP2729774.1"/>
    <property type="molecule type" value="Genomic_DNA"/>
</dbReference>
<sequence>MFKYLITVSPLGFMYGSSGGFLSPENLVGRSGAKFPPEAATLSGLFFSANKVKSYICPKELSDNLFVAGPFWAKSDNPEYFYLPIPWHKIIAKKGVDEWKIQTGKWHREFEDLDPDYSWQTVNSWDNKPAVIKKNGDIADIPWKYVPILHPKTKDDERCTLAEDGLFLENAVQMDDENCLVYLSTHPLGEDGWYRFGGENHLVEIKSMKLDDDSPILELLRQPIQRSFALIAPGIWGSNKFSFRYPKNEDFSKKRPEMLTDKPISYRYRAKGQMGRGRYAVPPGTVYLLREPLDKTWWDFPENWFPKEGFSLKQVGCGLCLPIEIQGVE</sequence>
<keyword evidence="2" id="KW-1185">Reference proteome</keyword>
<protein>
    <submittedName>
        <fullName evidence="1">CRISPR-associated protein</fullName>
    </submittedName>
</protein>
<dbReference type="Proteomes" id="UP001204953">
    <property type="component" value="Unassembled WGS sequence"/>
</dbReference>
<comment type="caution">
    <text evidence="1">The sequence shown here is derived from an EMBL/GenBank/DDBJ whole genome shotgun (WGS) entry which is preliminary data.</text>
</comment>
<organism evidence="1 2">
    <name type="scientific">Limnofasciculus baicalensis BBK-W-15</name>
    <dbReference type="NCBI Taxonomy" id="2699891"/>
    <lineage>
        <taxon>Bacteria</taxon>
        <taxon>Bacillati</taxon>
        <taxon>Cyanobacteriota</taxon>
        <taxon>Cyanophyceae</taxon>
        <taxon>Coleofasciculales</taxon>
        <taxon>Coleofasciculaceae</taxon>
        <taxon>Limnofasciculus</taxon>
        <taxon>Limnofasciculus baicalensis</taxon>
    </lineage>
</organism>
<dbReference type="AlphaFoldDB" id="A0AAE3GT10"/>
<reference evidence="1" key="1">
    <citation type="submission" date="2022-06" db="EMBL/GenBank/DDBJ databases">
        <title>New cyanobacteria of genus Symplocastrum in benthos of Lake Baikal.</title>
        <authorList>
            <person name="Sorokovikova E."/>
            <person name="Tikhonova I."/>
            <person name="Krasnopeev A."/>
            <person name="Evseev P."/>
            <person name="Gladkikh A."/>
            <person name="Belykh O."/>
        </authorList>
    </citation>
    <scope>NUCLEOTIDE SEQUENCE</scope>
    <source>
        <strain evidence="1">BBK-W-15</strain>
    </source>
</reference>
<accession>A0AAE3GT10</accession>
<dbReference type="RefSeq" id="WP_254012551.1">
    <property type="nucleotide sequence ID" value="NZ_JAMZMM010000140.1"/>
</dbReference>
<evidence type="ECO:0000313" key="2">
    <source>
        <dbReference type="Proteomes" id="UP001204953"/>
    </source>
</evidence>
<name>A0AAE3GT10_9CYAN</name>
<evidence type="ECO:0000313" key="1">
    <source>
        <dbReference type="EMBL" id="MCP2729774.1"/>
    </source>
</evidence>
<proteinExistence type="predicted"/>